<evidence type="ECO:0000256" key="2">
    <source>
        <dbReference type="ARBA" id="ARBA00022676"/>
    </source>
</evidence>
<sequence length="656" mass="72853">MTDLQAQITALRGPILVLGAAGFVGANLFRHLSRLRDDVYAVIRDEKNWRLRDVDDDRIIACDLNDPVAAKHMVQSIAPQTVFDCVAYGAYSFEDKADLIYRTNFNSLVQLVELLRERPLAAFVHAGSSSEYGLNCAAPAEEGPFEPNSHYAVSKVAAASYLHWVGKQKAFPCANLRLYSIYGPLEDTSRLIPNVVRMAQQGRLPPLVDPRTSRDFVHVDDACAAFVMAAVRMNPELYGEDFNIGSGTRTTIADLAATVRAEFGVQEEPKFGSMEGRSWDLADWYADPGKALRLLGWKTRISLADGLRSTAEWIRTLSDSEVAVATKKTAAGARRSLSAIIACYKDAQAIPVMHERLTGTFRKLGIDYEIIFVNDGSPDDSAEVIRAISERDPHVLGITHSRNFGSQMAFRSGMEVSTKDGVVLLDGDLQDPPELIEQFYAQWIAGHDVIYGRRVKRDMPWHWGLMYKAFYRVFAAFSYVNIPLDAGDFSLIDKRVVSWLLKFPERDLFMRGLRAYVGFRQTGVDYVRPERMFGVSTNNFLKNIDWAKKGIFSFSNTPLTMLTAAGIVLLGLSLLAAFVTAVLRLLFPDIAPRGVTTLLIAILVFGSLNLFAVGLIGEYVAKIMTEVKRRPALIRAAFVRSGKVTELLPDGKEAAR</sequence>
<feature type="domain" description="NAD-dependent epimerase/dehydratase" evidence="10">
    <location>
        <begin position="15"/>
        <end position="245"/>
    </location>
</feature>
<keyword evidence="7 8" id="KW-0472">Membrane</keyword>
<dbReference type="SUPFAM" id="SSF53448">
    <property type="entry name" value="Nucleotide-diphospho-sugar transferases"/>
    <property type="match status" value="1"/>
</dbReference>
<feature type="transmembrane region" description="Helical" evidence="8">
    <location>
        <begin position="559"/>
        <end position="586"/>
    </location>
</feature>
<feature type="transmembrane region" description="Helical" evidence="8">
    <location>
        <begin position="6"/>
        <end position="29"/>
    </location>
</feature>
<keyword evidence="12" id="KW-1185">Reference proteome</keyword>
<dbReference type="SUPFAM" id="SSF51735">
    <property type="entry name" value="NAD(P)-binding Rossmann-fold domains"/>
    <property type="match status" value="1"/>
</dbReference>
<dbReference type="InterPro" id="IPR036291">
    <property type="entry name" value="NAD(P)-bd_dom_sf"/>
</dbReference>
<comment type="caution">
    <text evidence="11">The sequence shown here is derived from an EMBL/GenBank/DDBJ whole genome shotgun (WGS) entry which is preliminary data.</text>
</comment>
<protein>
    <submittedName>
        <fullName evidence="11">NAD-dependent epimerase/dehydratase family protein</fullName>
    </submittedName>
</protein>
<dbReference type="GO" id="GO:0005886">
    <property type="term" value="C:plasma membrane"/>
    <property type="evidence" value="ECO:0007669"/>
    <property type="project" value="TreeGrafter"/>
</dbReference>
<dbReference type="Pfam" id="PF00535">
    <property type="entry name" value="Glycos_transf_2"/>
    <property type="match status" value="1"/>
</dbReference>
<dbReference type="InterPro" id="IPR001173">
    <property type="entry name" value="Glyco_trans_2-like"/>
</dbReference>
<evidence type="ECO:0000256" key="6">
    <source>
        <dbReference type="ARBA" id="ARBA00022989"/>
    </source>
</evidence>
<evidence type="ECO:0000256" key="8">
    <source>
        <dbReference type="SAM" id="Phobius"/>
    </source>
</evidence>
<evidence type="ECO:0000256" key="1">
    <source>
        <dbReference type="ARBA" id="ARBA00022475"/>
    </source>
</evidence>
<proteinExistence type="predicted"/>
<organism evidence="11 12">
    <name type="scientific">Ramlibacter humi</name>
    <dbReference type="NCBI Taxonomy" id="2530451"/>
    <lineage>
        <taxon>Bacteria</taxon>
        <taxon>Pseudomonadati</taxon>
        <taxon>Pseudomonadota</taxon>
        <taxon>Betaproteobacteria</taxon>
        <taxon>Burkholderiales</taxon>
        <taxon>Comamonadaceae</taxon>
        <taxon>Ramlibacter</taxon>
    </lineage>
</organism>
<evidence type="ECO:0000313" key="12">
    <source>
        <dbReference type="Proteomes" id="UP000297839"/>
    </source>
</evidence>
<keyword evidence="6 8" id="KW-1133">Transmembrane helix</keyword>
<dbReference type="InterPro" id="IPR029044">
    <property type="entry name" value="Nucleotide-diphossugar_trans"/>
</dbReference>
<feature type="transmembrane region" description="Helical" evidence="8">
    <location>
        <begin position="598"/>
        <end position="621"/>
    </location>
</feature>
<keyword evidence="1" id="KW-1003">Cell membrane</keyword>
<dbReference type="Pfam" id="PF01370">
    <property type="entry name" value="Epimerase"/>
    <property type="match status" value="1"/>
</dbReference>
<dbReference type="InterPro" id="IPR001509">
    <property type="entry name" value="Epimerase_deHydtase"/>
</dbReference>
<name>A0A4Z0BUA1_9BURK</name>
<accession>A0A4Z0BUA1</accession>
<evidence type="ECO:0000256" key="4">
    <source>
        <dbReference type="ARBA" id="ARBA00022692"/>
    </source>
</evidence>
<keyword evidence="2" id="KW-0328">Glycosyltransferase</keyword>
<dbReference type="PANTHER" id="PTHR48090">
    <property type="entry name" value="UNDECAPRENYL-PHOSPHATE 4-DEOXY-4-FORMAMIDO-L-ARABINOSE TRANSFERASE-RELATED"/>
    <property type="match status" value="1"/>
</dbReference>
<dbReference type="Gene3D" id="3.40.50.720">
    <property type="entry name" value="NAD(P)-binding Rossmann-like Domain"/>
    <property type="match status" value="1"/>
</dbReference>
<evidence type="ECO:0000256" key="3">
    <source>
        <dbReference type="ARBA" id="ARBA00022679"/>
    </source>
</evidence>
<evidence type="ECO:0000259" key="10">
    <source>
        <dbReference type="Pfam" id="PF01370"/>
    </source>
</evidence>
<keyword evidence="3" id="KW-0808">Transferase</keyword>
<evidence type="ECO:0000256" key="5">
    <source>
        <dbReference type="ARBA" id="ARBA00022985"/>
    </source>
</evidence>
<evidence type="ECO:0000259" key="9">
    <source>
        <dbReference type="Pfam" id="PF00535"/>
    </source>
</evidence>
<dbReference type="CDD" id="cd04187">
    <property type="entry name" value="DPM1_like_bac"/>
    <property type="match status" value="1"/>
</dbReference>
<gene>
    <name evidence="11" type="ORF">EZ216_12430</name>
</gene>
<dbReference type="Gene3D" id="3.90.550.10">
    <property type="entry name" value="Spore Coat Polysaccharide Biosynthesis Protein SpsA, Chain A"/>
    <property type="match status" value="1"/>
</dbReference>
<dbReference type="Proteomes" id="UP000297839">
    <property type="component" value="Unassembled WGS sequence"/>
</dbReference>
<evidence type="ECO:0000256" key="7">
    <source>
        <dbReference type="ARBA" id="ARBA00023136"/>
    </source>
</evidence>
<dbReference type="EMBL" id="SMLK01000003">
    <property type="protein sequence ID" value="TFZ01980.1"/>
    <property type="molecule type" value="Genomic_DNA"/>
</dbReference>
<dbReference type="RefSeq" id="WP_135250079.1">
    <property type="nucleotide sequence ID" value="NZ_SMLK01000003.1"/>
</dbReference>
<dbReference type="AlphaFoldDB" id="A0A4Z0BUA1"/>
<dbReference type="OrthoDB" id="9811884at2"/>
<dbReference type="GO" id="GO:0016757">
    <property type="term" value="F:glycosyltransferase activity"/>
    <property type="evidence" value="ECO:0007669"/>
    <property type="project" value="UniProtKB-KW"/>
</dbReference>
<reference evidence="11 12" key="1">
    <citation type="submission" date="2019-03" db="EMBL/GenBank/DDBJ databases">
        <title>Ramlibacter sp. 18x22-1, whole genome shotgun sequence.</title>
        <authorList>
            <person name="Zhang X."/>
            <person name="Feng G."/>
            <person name="Zhu H."/>
        </authorList>
    </citation>
    <scope>NUCLEOTIDE SEQUENCE [LARGE SCALE GENOMIC DNA]</scope>
    <source>
        <strain evidence="11 12">18x22-1</strain>
    </source>
</reference>
<dbReference type="PANTHER" id="PTHR48090:SF3">
    <property type="entry name" value="UNDECAPRENYL-PHOSPHATE 4-DEOXY-4-FORMAMIDO-L-ARABINOSE TRANSFERASE"/>
    <property type="match status" value="1"/>
</dbReference>
<evidence type="ECO:0000313" key="11">
    <source>
        <dbReference type="EMBL" id="TFZ01980.1"/>
    </source>
</evidence>
<dbReference type="InterPro" id="IPR050256">
    <property type="entry name" value="Glycosyltransferase_2"/>
</dbReference>
<keyword evidence="4 8" id="KW-0812">Transmembrane</keyword>
<dbReference type="GO" id="GO:0009103">
    <property type="term" value="P:lipopolysaccharide biosynthetic process"/>
    <property type="evidence" value="ECO:0007669"/>
    <property type="project" value="UniProtKB-KW"/>
</dbReference>
<feature type="domain" description="Glycosyltransferase 2-like" evidence="9">
    <location>
        <begin position="338"/>
        <end position="496"/>
    </location>
</feature>
<keyword evidence="5" id="KW-0448">Lipopolysaccharide biosynthesis</keyword>